<dbReference type="EMBL" id="JAENIO010000007">
    <property type="protein sequence ID" value="MBK1833275.1"/>
    <property type="molecule type" value="Genomic_DNA"/>
</dbReference>
<name>A0A934RM26_9BACT</name>
<reference evidence="2" key="1">
    <citation type="submission" date="2021-01" db="EMBL/GenBank/DDBJ databases">
        <title>Modified the classification status of verrucomicrobia.</title>
        <authorList>
            <person name="Feng X."/>
        </authorList>
    </citation>
    <scope>NUCLEOTIDE SEQUENCE</scope>
    <source>
        <strain evidence="2">KCTC 12986</strain>
    </source>
</reference>
<proteinExistence type="predicted"/>
<gene>
    <name evidence="2" type="ORF">JIN78_04310</name>
</gene>
<feature type="signal peptide" evidence="1">
    <location>
        <begin position="1"/>
        <end position="24"/>
    </location>
</feature>
<protein>
    <recommendedName>
        <fullName evidence="4">P pilus assembly protein, chaperone PapD</fullName>
    </recommendedName>
</protein>
<keyword evidence="3" id="KW-1185">Reference proteome</keyword>
<feature type="chain" id="PRO_5037987382" description="P pilus assembly protein, chaperone PapD" evidence="1">
    <location>
        <begin position="25"/>
        <end position="288"/>
    </location>
</feature>
<evidence type="ECO:0000313" key="2">
    <source>
        <dbReference type="EMBL" id="MBK1833275.1"/>
    </source>
</evidence>
<evidence type="ECO:0000313" key="3">
    <source>
        <dbReference type="Proteomes" id="UP000604083"/>
    </source>
</evidence>
<keyword evidence="1" id="KW-0732">Signal</keyword>
<comment type="caution">
    <text evidence="2">The sequence shown here is derived from an EMBL/GenBank/DDBJ whole genome shotgun (WGS) entry which is preliminary data.</text>
</comment>
<dbReference type="AlphaFoldDB" id="A0A934RM26"/>
<evidence type="ECO:0008006" key="4">
    <source>
        <dbReference type="Google" id="ProtNLM"/>
    </source>
</evidence>
<evidence type="ECO:0000256" key="1">
    <source>
        <dbReference type="SAM" id="SignalP"/>
    </source>
</evidence>
<accession>A0A934RM26</accession>
<dbReference type="Proteomes" id="UP000604083">
    <property type="component" value="Unassembled WGS sequence"/>
</dbReference>
<organism evidence="2 3">
    <name type="scientific">Roseibacillus ishigakijimensis</name>
    <dbReference type="NCBI Taxonomy" id="454146"/>
    <lineage>
        <taxon>Bacteria</taxon>
        <taxon>Pseudomonadati</taxon>
        <taxon>Verrucomicrobiota</taxon>
        <taxon>Verrucomicrobiia</taxon>
        <taxon>Verrucomicrobiales</taxon>
        <taxon>Verrucomicrobiaceae</taxon>
        <taxon>Roseibacillus</taxon>
    </lineage>
</organism>
<dbReference type="RefSeq" id="WP_200390708.1">
    <property type="nucleotide sequence ID" value="NZ_JAENIO010000007.1"/>
</dbReference>
<sequence>MKTFVQRFLAFFLLLCGSAFEAAAQLNVDIEFSRRQFIPHESIPMSVRLTNRAGAELLLHGDNRRSWLNVLVQDQQGNPVAPYRPMSFQAAKIPVGRSVAKQLDLNNLFPLHSYGKYTVSTIITLPTGESFQSARKTIDLTRGRVIYEQRVGLGGKARDYRLITFTPARTSMLYFQAELVDERRVVMTYPLGEHLRHMHPEGTVDRQGRLNVLYLAAPDRYVHILIDSRGQVADRTIYKQGQTGKPRLVAFDNGEIQVAGGIEFDPEAQQAQRDRIRKISERPAVLFD</sequence>